<feature type="domain" description="NR LBD" evidence="4">
    <location>
        <begin position="1"/>
        <end position="198"/>
    </location>
</feature>
<keyword evidence="6" id="KW-1185">Reference proteome</keyword>
<evidence type="ECO:0000313" key="5">
    <source>
        <dbReference type="EMBL" id="TKR87561.1"/>
    </source>
</evidence>
<dbReference type="Proteomes" id="UP000298663">
    <property type="component" value="Unassembled WGS sequence"/>
</dbReference>
<comment type="caution">
    <text evidence="5">The sequence shown here is derived from an EMBL/GenBank/DDBJ whole genome shotgun (WGS) entry which is preliminary data.</text>
</comment>
<dbReference type="PROSITE" id="PS51843">
    <property type="entry name" value="NR_LBD"/>
    <property type="match status" value="1"/>
</dbReference>
<evidence type="ECO:0000256" key="1">
    <source>
        <dbReference type="ARBA" id="ARBA00023015"/>
    </source>
</evidence>
<dbReference type="AlphaFoldDB" id="A0A4U5NWD9"/>
<dbReference type="InterPro" id="IPR000536">
    <property type="entry name" value="Nucl_hrmn_rcpt_lig-bd"/>
</dbReference>
<keyword evidence="3" id="KW-0675">Receptor</keyword>
<dbReference type="EMBL" id="AZBU02000003">
    <property type="protein sequence ID" value="TKR87561.1"/>
    <property type="molecule type" value="Genomic_DNA"/>
</dbReference>
<dbReference type="Gene3D" id="1.10.565.10">
    <property type="entry name" value="Retinoid X Receptor"/>
    <property type="match status" value="1"/>
</dbReference>
<evidence type="ECO:0000256" key="2">
    <source>
        <dbReference type="ARBA" id="ARBA00023163"/>
    </source>
</evidence>
<protein>
    <recommendedName>
        <fullName evidence="4">NR LBD domain-containing protein</fullName>
    </recommendedName>
</protein>
<dbReference type="Pfam" id="PF00104">
    <property type="entry name" value="Hormone_recep"/>
    <property type="match status" value="1"/>
</dbReference>
<gene>
    <name evidence="5" type="ORF">L596_011937</name>
</gene>
<evidence type="ECO:0000313" key="6">
    <source>
        <dbReference type="Proteomes" id="UP000298663"/>
    </source>
</evidence>
<keyword evidence="1" id="KW-0805">Transcription regulation</keyword>
<dbReference type="InterPro" id="IPR051152">
    <property type="entry name" value="C.elegans_Orphan_NR"/>
</dbReference>
<organism evidence="5 6">
    <name type="scientific">Steinernema carpocapsae</name>
    <name type="common">Entomopathogenic nematode</name>
    <dbReference type="NCBI Taxonomy" id="34508"/>
    <lineage>
        <taxon>Eukaryota</taxon>
        <taxon>Metazoa</taxon>
        <taxon>Ecdysozoa</taxon>
        <taxon>Nematoda</taxon>
        <taxon>Chromadorea</taxon>
        <taxon>Rhabditida</taxon>
        <taxon>Tylenchina</taxon>
        <taxon>Panagrolaimomorpha</taxon>
        <taxon>Strongyloidoidea</taxon>
        <taxon>Steinernematidae</taxon>
        <taxon>Steinernema</taxon>
    </lineage>
</organism>
<dbReference type="SUPFAM" id="SSF48508">
    <property type="entry name" value="Nuclear receptor ligand-binding domain"/>
    <property type="match status" value="1"/>
</dbReference>
<dbReference type="OrthoDB" id="10018779at2759"/>
<dbReference type="STRING" id="34508.A0A4U5NWD9"/>
<reference evidence="5 6" key="2">
    <citation type="journal article" date="2019" name="G3 (Bethesda)">
        <title>Hybrid Assembly of the Genome of the Entomopathogenic Nematode Steinernema carpocapsae Identifies the X-Chromosome.</title>
        <authorList>
            <person name="Serra L."/>
            <person name="Macchietto M."/>
            <person name="Macias-Munoz A."/>
            <person name="McGill C.J."/>
            <person name="Rodriguez I.M."/>
            <person name="Rodriguez B."/>
            <person name="Murad R."/>
            <person name="Mortazavi A."/>
        </authorList>
    </citation>
    <scope>NUCLEOTIDE SEQUENCE [LARGE SCALE GENOMIC DNA]</scope>
    <source>
        <strain evidence="5 6">ALL</strain>
    </source>
</reference>
<dbReference type="PANTHER" id="PTHR45680:SF23">
    <property type="entry name" value="NUCLEAR HORMONE RECEPTOR FAMILY"/>
    <property type="match status" value="1"/>
</dbReference>
<dbReference type="PANTHER" id="PTHR45680">
    <property type="entry name" value="NUCLEAR HORMONE RECEPTOR FAMILY"/>
    <property type="match status" value="1"/>
</dbReference>
<sequence length="241" mass="27955">MANSQFATLDNADKWVLFIDFWIPLYTIKVLYRSVQAFEDPEDNRFLWDENLAAGLKTCKFEMPLDKRSKQAFYSWFHSQKEMMETVIAPMKSSRLTAIEVNYLSLQVLWSIDHDLLYKATQVGATVLDQVANELYKHYAKTVRMDNYADSTANIGKIQNAVDKFMLFERSLMKSGELFGIGHNEFMDSPLANSFHATTKLTTFCLLKISILRNFRDSLENFFNTRQKDRSISTFARVTLS</sequence>
<evidence type="ECO:0000256" key="3">
    <source>
        <dbReference type="ARBA" id="ARBA00023170"/>
    </source>
</evidence>
<accession>A0A4U5NWD9</accession>
<dbReference type="InterPro" id="IPR035500">
    <property type="entry name" value="NHR-like_dom_sf"/>
</dbReference>
<proteinExistence type="predicted"/>
<name>A0A4U5NWD9_STECR</name>
<evidence type="ECO:0000259" key="4">
    <source>
        <dbReference type="PROSITE" id="PS51843"/>
    </source>
</evidence>
<reference evidence="5 6" key="1">
    <citation type="journal article" date="2015" name="Genome Biol.">
        <title>Comparative genomics of Steinernema reveals deeply conserved gene regulatory networks.</title>
        <authorList>
            <person name="Dillman A.R."/>
            <person name="Macchietto M."/>
            <person name="Porter C.F."/>
            <person name="Rogers A."/>
            <person name="Williams B."/>
            <person name="Antoshechkin I."/>
            <person name="Lee M.M."/>
            <person name="Goodwin Z."/>
            <person name="Lu X."/>
            <person name="Lewis E.E."/>
            <person name="Goodrich-Blair H."/>
            <person name="Stock S.P."/>
            <person name="Adams B.J."/>
            <person name="Sternberg P.W."/>
            <person name="Mortazavi A."/>
        </authorList>
    </citation>
    <scope>NUCLEOTIDE SEQUENCE [LARGE SCALE GENOMIC DNA]</scope>
    <source>
        <strain evidence="5 6">ALL</strain>
    </source>
</reference>
<keyword evidence="2" id="KW-0804">Transcription</keyword>